<dbReference type="EMBL" id="AEUP01000018">
    <property type="protein sequence ID" value="EGE48337.1"/>
    <property type="molecule type" value="Genomic_DNA"/>
</dbReference>
<dbReference type="InterPro" id="IPR043128">
    <property type="entry name" value="Rev_trsase/Diguanyl_cyclase"/>
</dbReference>
<protein>
    <recommendedName>
        <fullName evidence="2">Reverse transcriptase domain-containing protein</fullName>
    </recommendedName>
</protein>
<dbReference type="PANTHER" id="PTHR34047:SF8">
    <property type="entry name" value="PROTEIN YKFC"/>
    <property type="match status" value="1"/>
</dbReference>
<dbReference type="Proteomes" id="UP000018454">
    <property type="component" value="Unassembled WGS sequence"/>
</dbReference>
<evidence type="ECO:0000313" key="4">
    <source>
        <dbReference type="Proteomes" id="UP000018454"/>
    </source>
</evidence>
<reference evidence="3 4" key="1">
    <citation type="journal article" date="2011" name="Science">
        <title>Drosophila microbiome modulates host developmental and metabolic homeostasis via insulin signaling.</title>
        <authorList>
            <person name="Shin S.C."/>
            <person name="Kim S.H."/>
            <person name="You H."/>
            <person name="Kim B."/>
            <person name="Kim A.C."/>
            <person name="Lee K.A."/>
            <person name="Yoon J.H."/>
            <person name="Ryu J.H."/>
            <person name="Lee W.J."/>
        </authorList>
    </citation>
    <scope>NUCLEOTIDE SEQUENCE [LARGE SCALE GENOMIC DNA]</scope>
    <source>
        <strain evidence="3 4">DM001</strain>
    </source>
</reference>
<comment type="caution">
    <text evidence="3">The sequence shown here is derived from an EMBL/GenBank/DDBJ whole genome shotgun (WGS) entry which is preliminary data.</text>
</comment>
<dbReference type="PANTHER" id="PTHR34047">
    <property type="entry name" value="NUCLEAR INTRON MATURASE 1, MITOCHONDRIAL-RELATED"/>
    <property type="match status" value="1"/>
</dbReference>
<dbReference type="InterPro" id="IPR051083">
    <property type="entry name" value="GrpII_Intron_Splice-Mob/Def"/>
</dbReference>
<dbReference type="InterPro" id="IPR000477">
    <property type="entry name" value="RT_dom"/>
</dbReference>
<dbReference type="CDD" id="cd01651">
    <property type="entry name" value="RT_G2_intron"/>
    <property type="match status" value="1"/>
</dbReference>
<evidence type="ECO:0000256" key="1">
    <source>
        <dbReference type="ARBA" id="ARBA00034120"/>
    </source>
</evidence>
<feature type="domain" description="Reverse transcriptase" evidence="2">
    <location>
        <begin position="52"/>
        <end position="293"/>
    </location>
</feature>
<organism evidence="3 4">
    <name type="scientific">Acetobacter pomorum DM001</name>
    <dbReference type="NCBI Taxonomy" id="945681"/>
    <lineage>
        <taxon>Bacteria</taxon>
        <taxon>Pseudomonadati</taxon>
        <taxon>Pseudomonadota</taxon>
        <taxon>Alphaproteobacteria</taxon>
        <taxon>Acetobacterales</taxon>
        <taxon>Acetobacteraceae</taxon>
        <taxon>Acetobacter</taxon>
    </lineage>
</organism>
<dbReference type="RefSeq" id="WP_006115753.1">
    <property type="nucleotide sequence ID" value="NZ_AEUP01000018.1"/>
</dbReference>
<dbReference type="SUPFAM" id="SSF56672">
    <property type="entry name" value="DNA/RNA polymerases"/>
    <property type="match status" value="1"/>
</dbReference>
<dbReference type="AlphaFoldDB" id="F1YS02"/>
<dbReference type="Pfam" id="PF00078">
    <property type="entry name" value="RVT_1"/>
    <property type="match status" value="1"/>
</dbReference>
<name>F1YS02_9PROT</name>
<sequence>MGSSALVELGKISNLEKVWDDFWRRTRGKTTPGIDDVSPILFREQKRSRLQSIHHDLRDGYQFSALRGVAVPKTDPSKLRLICVPTVADRIVQRALLKVLEKQSRKLGILNEVSYGFVRDTNGSERGVHGAHKAASKLRDENPWVFKADISKFFDTIDRKDLSTRFCRAFHQKSLAPLFLGAINCEVLARGDRTKIAISQNNITPGVGLRQGMPLSPVLSNFVLRDFDKNISSKYPMVRYADDLIVFTKTEALCIESKVLVERELEKLGLKLSAEKSYVRGPEEPVEFLGMQLTVNKSGKYELIISEDQMKEIRGNIRKYHDLSFLKSREINAQKLFKRLELMRSGYLSAYAYAANRDKFEHRLAQWIRRCSYKVYASIFGQEAVDNLTDEQKIFLMLI</sequence>
<dbReference type="Gene3D" id="3.30.70.270">
    <property type="match status" value="1"/>
</dbReference>
<dbReference type="InterPro" id="IPR043502">
    <property type="entry name" value="DNA/RNA_pol_sf"/>
</dbReference>
<evidence type="ECO:0000259" key="2">
    <source>
        <dbReference type="PROSITE" id="PS50878"/>
    </source>
</evidence>
<accession>F1YS02</accession>
<proteinExistence type="inferred from homology"/>
<comment type="similarity">
    <text evidence="1">Belongs to the bacterial reverse transcriptase family.</text>
</comment>
<evidence type="ECO:0000313" key="3">
    <source>
        <dbReference type="EMBL" id="EGE48337.1"/>
    </source>
</evidence>
<gene>
    <name evidence="3" type="primary">ykfC</name>
    <name evidence="3" type="ORF">APO_0689</name>
</gene>
<dbReference type="PROSITE" id="PS50878">
    <property type="entry name" value="RT_POL"/>
    <property type="match status" value="1"/>
</dbReference>